<dbReference type="Proteomes" id="UP000183658">
    <property type="component" value="Unassembled WGS sequence"/>
</dbReference>
<dbReference type="SUPFAM" id="SSF52540">
    <property type="entry name" value="P-loop containing nucleoside triphosphate hydrolases"/>
    <property type="match status" value="1"/>
</dbReference>
<dbReference type="PROSITE" id="PS51192">
    <property type="entry name" value="HELICASE_ATP_BIND_1"/>
    <property type="match status" value="1"/>
</dbReference>
<dbReference type="InterPro" id="IPR006935">
    <property type="entry name" value="Helicase/UvrB_N"/>
</dbReference>
<dbReference type="PANTHER" id="PTHR47396">
    <property type="entry name" value="TYPE I RESTRICTION ENZYME ECOKI R PROTEIN"/>
    <property type="match status" value="1"/>
</dbReference>
<dbReference type="GO" id="GO:0005524">
    <property type="term" value="F:ATP binding"/>
    <property type="evidence" value="ECO:0007669"/>
    <property type="project" value="UniProtKB-KW"/>
</dbReference>
<feature type="domain" description="Helicase ATP-binding" evidence="1">
    <location>
        <begin position="190"/>
        <end position="346"/>
    </location>
</feature>
<dbReference type="CDD" id="cd18799">
    <property type="entry name" value="SF2_C_EcoAI-like"/>
    <property type="match status" value="1"/>
</dbReference>
<dbReference type="PANTHER" id="PTHR47396:SF1">
    <property type="entry name" value="ATP-DEPENDENT HELICASE IRC3-RELATED"/>
    <property type="match status" value="1"/>
</dbReference>
<dbReference type="GO" id="GO:0003677">
    <property type="term" value="F:DNA binding"/>
    <property type="evidence" value="ECO:0007669"/>
    <property type="project" value="UniProtKB-KW"/>
</dbReference>
<evidence type="ECO:0000313" key="2">
    <source>
        <dbReference type="EMBL" id="SER76523.1"/>
    </source>
</evidence>
<reference evidence="3" key="1">
    <citation type="submission" date="2016-10" db="EMBL/GenBank/DDBJ databases">
        <authorList>
            <person name="Varghese N."/>
            <person name="Submissions S."/>
        </authorList>
    </citation>
    <scope>NUCLEOTIDE SEQUENCE [LARGE SCALE GENOMIC DNA]</scope>
    <source>
        <strain evidence="3">DSM 15719</strain>
    </source>
</reference>
<protein>
    <submittedName>
        <fullName evidence="2">Type I restriction enzyme, R subunit</fullName>
    </submittedName>
</protein>
<dbReference type="AlphaFoldDB" id="A0A1H9RWH5"/>
<evidence type="ECO:0000313" key="3">
    <source>
        <dbReference type="Proteomes" id="UP000183658"/>
    </source>
</evidence>
<gene>
    <name evidence="2" type="ORF">SAMN05444355_12511</name>
</gene>
<dbReference type="SMART" id="SM00487">
    <property type="entry name" value="DEXDc"/>
    <property type="match status" value="1"/>
</dbReference>
<dbReference type="InterPro" id="IPR007409">
    <property type="entry name" value="Restrct_endonuc_type1_HsdR_N"/>
</dbReference>
<evidence type="ECO:0000259" key="1">
    <source>
        <dbReference type="PROSITE" id="PS51192"/>
    </source>
</evidence>
<proteinExistence type="predicted"/>
<organism evidence="2 3">
    <name type="scientific">Flavobacterium frigoris</name>
    <dbReference type="NCBI Taxonomy" id="229204"/>
    <lineage>
        <taxon>Bacteria</taxon>
        <taxon>Pseudomonadati</taxon>
        <taxon>Bacteroidota</taxon>
        <taxon>Flavobacteriia</taxon>
        <taxon>Flavobacteriales</taxon>
        <taxon>Flavobacteriaceae</taxon>
        <taxon>Flavobacterium</taxon>
    </lineage>
</organism>
<keyword evidence="3" id="KW-1185">Reference proteome</keyword>
<dbReference type="GO" id="GO:0009035">
    <property type="term" value="F:type I site-specific deoxyribonuclease activity"/>
    <property type="evidence" value="ECO:0007669"/>
    <property type="project" value="UniProtKB-EC"/>
</dbReference>
<dbReference type="InterPro" id="IPR014001">
    <property type="entry name" value="Helicase_ATP-bd"/>
</dbReference>
<dbReference type="Pfam" id="PF08463">
    <property type="entry name" value="EcoEI_R_C"/>
    <property type="match status" value="1"/>
</dbReference>
<dbReference type="Gene3D" id="3.40.50.300">
    <property type="entry name" value="P-loop containing nucleotide triphosphate hydrolases"/>
    <property type="match status" value="2"/>
</dbReference>
<dbReference type="InterPro" id="IPR027417">
    <property type="entry name" value="P-loop_NTPase"/>
</dbReference>
<dbReference type="CDD" id="cd18032">
    <property type="entry name" value="DEXHc_RE_I_III_res"/>
    <property type="match status" value="1"/>
</dbReference>
<dbReference type="Pfam" id="PF04313">
    <property type="entry name" value="HSDR_N"/>
    <property type="match status" value="1"/>
</dbReference>
<dbReference type="GO" id="GO:0005829">
    <property type="term" value="C:cytosol"/>
    <property type="evidence" value="ECO:0007669"/>
    <property type="project" value="TreeGrafter"/>
</dbReference>
<dbReference type="GO" id="GO:0009307">
    <property type="term" value="P:DNA restriction-modification system"/>
    <property type="evidence" value="ECO:0007669"/>
    <property type="project" value="UniProtKB-KW"/>
</dbReference>
<dbReference type="EMBL" id="FOFZ01000025">
    <property type="protein sequence ID" value="SER76523.1"/>
    <property type="molecule type" value="Genomic_DNA"/>
</dbReference>
<sequence>MFIYYLHFKSFHLLAHSLFLKNEKHTRKEIIDQRLQQAGWNVNDAMQVVQEFDIIVNSDLVKEAPTPYAGHQYSDYVLLGKDGKPLAVIEAKKSLVDANIGKEQAKQYSHNIQNEKGGELPFCFFTNGHDIYFWDLGNYPPKKVHGFPTRDDLERYQYIRKNRKALASELINTTIAGRDYQIASIRAVMEVIEKKKRKFLLVMATGTGKTRTCIALVDALMRAGWAERVLFLVDRIALRDQSLDAFKEFLPNEPRWPKIGEKSIAKDRRIYVSTYPTMLNVIRDDEYSLSPHFFDLIVVDESHRSIYNTYGEILDYFNTITLGLTATPTDVIDHNTFKLFECEEGVPTFAYSYEEAVNNIPPYLSNFQVMKIKTKFQEEGISKRTISLEDQKNLILEGKEVAEINFEGTEIEKSVTNKGTNALIIREFMEESIKDPNGVLPGKTIFFCTTIKHARRMEELFDAFYPEYNGELAKVLVSDDPRVYGKGGLLNQFTNNDMPRIAISVGMLDTGVDVRELVNLVFAKPVFSYTRFWQMIGRGTRLLEPTKMKPWCTVKNNFLILDCWDNFEYFKLNPRGKEISTSIPLPVRLFGIRLDKIEKAQELASESIVSNEVEKLRKQISSLPKNSIVILDAQSELQRLEEDNFWNVLTDDKLDFLRLVVKPLLRTVSDVDFKAMRFEKDILEVSLAQLCEEKEKFDALKDSIIEEISELPLTVSTIAKEAVLIRKAQTNNFWATATEDQFDELIIKLAPLMKFREAIMPLGTAKYNFKDEVYAKEYVEFGPQHEALSIAKYRELVEQTVNDLVSENPILQKLKQGQEITADEAASLAEVLHDEHPHITVDLLRRVYSHRKAQLVQFIKHILGIQILESFPETVANAFTEFVKAHSYLTARQLQFLDLLKKFIIDKGELNKRNLIESPFTMLHPEGIRGVFKPSEIEEIIKLTNKLLAA</sequence>
<name>A0A1H9RWH5_FLAFI</name>
<dbReference type="InterPro" id="IPR013670">
    <property type="entry name" value="EcoEI_R_C_dom"/>
</dbReference>
<dbReference type="Pfam" id="PF04851">
    <property type="entry name" value="ResIII"/>
    <property type="match status" value="1"/>
</dbReference>
<dbReference type="InterPro" id="IPR050742">
    <property type="entry name" value="Helicase_Restrict-Modif_Enz"/>
</dbReference>
<dbReference type="Gene3D" id="3.90.1570.30">
    <property type="match status" value="1"/>
</dbReference>
<accession>A0A1H9RWH5</accession>